<keyword evidence="2" id="KW-0614">Plasmid</keyword>
<name>A0ABY6C782_9HYPH</name>
<reference evidence="2 3" key="1">
    <citation type="submission" date="2022-09" db="EMBL/GenBank/DDBJ databases">
        <title>Interaction between co-microsymbionts with complementary sets of symbiotic genes in legume-rhizobium systems.</title>
        <authorList>
            <person name="Safronova V."/>
            <person name="Sazanova A."/>
            <person name="Afonin A."/>
            <person name="Chirak E."/>
        </authorList>
    </citation>
    <scope>NUCLEOTIDE SEQUENCE [LARGE SCALE GENOMIC DNA]</scope>
    <source>
        <strain evidence="2 3">A18/4-1</strain>
        <plasmid evidence="2 3">p_unnamed1</plasmid>
    </source>
</reference>
<gene>
    <name evidence="2" type="ORF">N8A98_00920</name>
</gene>
<evidence type="ECO:0000313" key="2">
    <source>
        <dbReference type="EMBL" id="UXN68109.1"/>
    </source>
</evidence>
<proteinExistence type="predicted"/>
<dbReference type="RefSeq" id="WP_162740279.1">
    <property type="nucleotide sequence ID" value="NZ_CP104964.1"/>
</dbReference>
<organism evidence="2 3">
    <name type="scientific">Devosia neptuniae</name>
    <dbReference type="NCBI Taxonomy" id="191302"/>
    <lineage>
        <taxon>Bacteria</taxon>
        <taxon>Pseudomonadati</taxon>
        <taxon>Pseudomonadota</taxon>
        <taxon>Alphaproteobacteria</taxon>
        <taxon>Hyphomicrobiales</taxon>
        <taxon>Devosiaceae</taxon>
        <taxon>Devosia</taxon>
    </lineage>
</organism>
<protein>
    <recommendedName>
        <fullName evidence="4">Ribosome modulation factor</fullName>
    </recommendedName>
</protein>
<feature type="compositionally biased region" description="Basic and acidic residues" evidence="1">
    <location>
        <begin position="1"/>
        <end position="10"/>
    </location>
</feature>
<geneLocation type="plasmid" evidence="2 3">
    <name>p_unnamed1</name>
</geneLocation>
<accession>A0ABY6C782</accession>
<dbReference type="EMBL" id="CP104964">
    <property type="protein sequence ID" value="UXN68109.1"/>
    <property type="molecule type" value="Genomic_DNA"/>
</dbReference>
<evidence type="ECO:0000313" key="3">
    <source>
        <dbReference type="Proteomes" id="UP001061862"/>
    </source>
</evidence>
<evidence type="ECO:0008006" key="4">
    <source>
        <dbReference type="Google" id="ProtNLM"/>
    </source>
</evidence>
<dbReference type="Proteomes" id="UP001061862">
    <property type="component" value="Plasmid p_unnamed1"/>
</dbReference>
<sequence>MQDDKRHVEQVRLAGWTAGASEKDKSTNPHRGKKNADEANWDEAWEKGFAGQDYEVWS</sequence>
<feature type="region of interest" description="Disordered" evidence="1">
    <location>
        <begin position="1"/>
        <end position="44"/>
    </location>
</feature>
<evidence type="ECO:0000256" key="1">
    <source>
        <dbReference type="SAM" id="MobiDB-lite"/>
    </source>
</evidence>
<keyword evidence="3" id="KW-1185">Reference proteome</keyword>